<comment type="caution">
    <text evidence="6">The sequence shown here is derived from an EMBL/GenBank/DDBJ whole genome shotgun (WGS) entry which is preliminary data.</text>
</comment>
<feature type="coiled-coil region" evidence="4">
    <location>
        <begin position="402"/>
        <end position="489"/>
    </location>
</feature>
<dbReference type="AlphaFoldDB" id="A0AAN8UZY9"/>
<dbReference type="GO" id="GO:0031267">
    <property type="term" value="F:small GTPase binding"/>
    <property type="evidence" value="ECO:0007669"/>
    <property type="project" value="TreeGrafter"/>
</dbReference>
<comment type="subcellular location">
    <subcellularLocation>
        <location evidence="1">Golgi apparatus</location>
    </subcellularLocation>
</comment>
<dbReference type="GO" id="GO:0005794">
    <property type="term" value="C:Golgi apparatus"/>
    <property type="evidence" value="ECO:0007669"/>
    <property type="project" value="UniProtKB-SubCell"/>
</dbReference>
<evidence type="ECO:0000256" key="1">
    <source>
        <dbReference type="ARBA" id="ARBA00004555"/>
    </source>
</evidence>
<feature type="region of interest" description="Disordered" evidence="5">
    <location>
        <begin position="727"/>
        <end position="821"/>
    </location>
</feature>
<evidence type="ECO:0000256" key="2">
    <source>
        <dbReference type="ARBA" id="ARBA00023034"/>
    </source>
</evidence>
<evidence type="ECO:0000256" key="4">
    <source>
        <dbReference type="SAM" id="Coils"/>
    </source>
</evidence>
<evidence type="ECO:0008006" key="8">
    <source>
        <dbReference type="Google" id="ProtNLM"/>
    </source>
</evidence>
<dbReference type="GO" id="GO:0006888">
    <property type="term" value="P:endoplasmic reticulum to Golgi vesicle-mediated transport"/>
    <property type="evidence" value="ECO:0007669"/>
    <property type="project" value="TreeGrafter"/>
</dbReference>
<dbReference type="PANTHER" id="PTHR18921:SF2">
    <property type="entry name" value="THYROID RECEPTOR-INTERACTING PROTEIN 11"/>
    <property type="match status" value="1"/>
</dbReference>
<feature type="compositionally biased region" description="Basic and acidic residues" evidence="5">
    <location>
        <begin position="37"/>
        <end position="48"/>
    </location>
</feature>
<accession>A0AAN8UZY9</accession>
<feature type="compositionally biased region" description="Polar residues" evidence="5">
    <location>
        <begin position="764"/>
        <end position="774"/>
    </location>
</feature>
<organism evidence="6 7">
    <name type="scientific">Dillenia turbinata</name>
    <dbReference type="NCBI Taxonomy" id="194707"/>
    <lineage>
        <taxon>Eukaryota</taxon>
        <taxon>Viridiplantae</taxon>
        <taxon>Streptophyta</taxon>
        <taxon>Embryophyta</taxon>
        <taxon>Tracheophyta</taxon>
        <taxon>Spermatophyta</taxon>
        <taxon>Magnoliopsida</taxon>
        <taxon>eudicotyledons</taxon>
        <taxon>Gunneridae</taxon>
        <taxon>Pentapetalae</taxon>
        <taxon>Dilleniales</taxon>
        <taxon>Dilleniaceae</taxon>
        <taxon>Dillenia</taxon>
    </lineage>
</organism>
<feature type="compositionally biased region" description="Polar residues" evidence="5">
    <location>
        <begin position="160"/>
        <end position="174"/>
    </location>
</feature>
<dbReference type="PANTHER" id="PTHR18921">
    <property type="entry name" value="MYOSIN HEAVY CHAIN - RELATED"/>
    <property type="match status" value="1"/>
</dbReference>
<feature type="region of interest" description="Disordered" evidence="5">
    <location>
        <begin position="23"/>
        <end position="75"/>
    </location>
</feature>
<keyword evidence="2" id="KW-0333">Golgi apparatus</keyword>
<evidence type="ECO:0000256" key="5">
    <source>
        <dbReference type="SAM" id="MobiDB-lite"/>
    </source>
</evidence>
<reference evidence="6 7" key="1">
    <citation type="submission" date="2023-12" db="EMBL/GenBank/DDBJ databases">
        <title>A high-quality genome assembly for Dillenia turbinata (Dilleniales).</title>
        <authorList>
            <person name="Chanderbali A."/>
        </authorList>
    </citation>
    <scope>NUCLEOTIDE SEQUENCE [LARGE SCALE GENOMIC DNA]</scope>
    <source>
        <strain evidence="6">LSX21</strain>
        <tissue evidence="6">Leaf</tissue>
    </source>
</reference>
<proteinExistence type="predicted"/>
<feature type="region of interest" description="Disordered" evidence="5">
    <location>
        <begin position="160"/>
        <end position="189"/>
    </location>
</feature>
<dbReference type="EMBL" id="JBAMMX010000021">
    <property type="protein sequence ID" value="KAK6920062.1"/>
    <property type="molecule type" value="Genomic_DNA"/>
</dbReference>
<evidence type="ECO:0000256" key="3">
    <source>
        <dbReference type="ARBA" id="ARBA00023054"/>
    </source>
</evidence>
<dbReference type="GO" id="GO:0007030">
    <property type="term" value="P:Golgi organization"/>
    <property type="evidence" value="ECO:0007669"/>
    <property type="project" value="TreeGrafter"/>
</dbReference>
<evidence type="ECO:0000313" key="7">
    <source>
        <dbReference type="Proteomes" id="UP001370490"/>
    </source>
</evidence>
<feature type="compositionally biased region" description="Low complexity" evidence="5">
    <location>
        <begin position="805"/>
        <end position="821"/>
    </location>
</feature>
<feature type="coiled-coil region" evidence="4">
    <location>
        <begin position="546"/>
        <end position="615"/>
    </location>
</feature>
<keyword evidence="7" id="KW-1185">Reference proteome</keyword>
<feature type="coiled-coil region" evidence="4">
    <location>
        <begin position="255"/>
        <end position="371"/>
    </location>
</feature>
<keyword evidence="3 4" id="KW-0175">Coiled coil</keyword>
<dbReference type="Proteomes" id="UP001370490">
    <property type="component" value="Unassembled WGS sequence"/>
</dbReference>
<sequence length="821" mass="92055">MWSSIANLKENLNRIALDVHDEDDDELEIYNSTPPPLKDDSPSISDRRSSHRFAHSKSSSFSQSPTTNGVDSPYDREVPLSKELANVVCKLEIDIPIITAPKIEHYKAEIKRLQESEAGSKALSVNYAALLKEKEDQLSRLFLENSSLKQNLNAANAMLSTTKNESPRSSTSGPNVLKGSGELSHSRNYKVTNQGKIRSAGNQIHNSVVSKQDGLSNGIAHVNQSDVTQGRIQVKYEKELAALSEENGRSKAALQATHEAQLKELRMELNKEREQLATMQSKLQEEYKFKGALQEELNSLKMDRDKTSTEVKKLYVELDEKKSEVRRLQMELRRREDEDAADKAENLKLVIETLEKENSVLKMKMEELDASLGRGKALTRGSSLDASGVLDKGDAPRSFPEKEEMELRLQKLEKDMKEACRQRDKALQELNRLKQHLLEKESEEAEKMDEDGRVIEELQKTTEYQNAKIVELELALNQAIATRKEVEMNNNNEAQKSREIINDLNKKLADCISTIDAKNVELLNLQTALGQYYAEFEAKEHLEGDLAQAREESTNLSGLLKDAKQQIGMVQHEKEEILGKLSQAERMVVEGKNRVNKLEEDNEKLRRAIDQSMTRLNRMSMDSDYLVDRRIVIKLLVTYFQRNHSKEVLDLMVRMLGFSDEDKQRIGVAQQGSGKGVVRGVLGLPGRLVGGILGGTSAEAQANAASDNQSFADLWVDFLLKETEERERREAGEVSGASKDLPARSPSSSGSSVTQVPDHRRSPIASTSNISRLNASAYQSPSPQSSRGSLYQSEHSDSEFSTVPLRSSDSSSRISRLLPKY</sequence>
<name>A0AAN8UZY9_9MAGN</name>
<gene>
    <name evidence="6" type="ORF">RJ641_015966</name>
</gene>
<feature type="compositionally biased region" description="Low complexity" evidence="5">
    <location>
        <begin position="775"/>
        <end position="786"/>
    </location>
</feature>
<protein>
    <recommendedName>
        <fullName evidence="8">GRIP domain-containing protein</fullName>
    </recommendedName>
</protein>
<evidence type="ECO:0000313" key="6">
    <source>
        <dbReference type="EMBL" id="KAK6920062.1"/>
    </source>
</evidence>